<protein>
    <recommendedName>
        <fullName evidence="5">RING-type domain-containing protein</fullName>
    </recommendedName>
</protein>
<evidence type="ECO:0000256" key="3">
    <source>
        <dbReference type="ARBA" id="ARBA00022833"/>
    </source>
</evidence>
<organism evidence="6 7">
    <name type="scientific">Solanum commersonii</name>
    <name type="common">Commerson's wild potato</name>
    <name type="synonym">Commerson's nightshade</name>
    <dbReference type="NCBI Taxonomy" id="4109"/>
    <lineage>
        <taxon>Eukaryota</taxon>
        <taxon>Viridiplantae</taxon>
        <taxon>Streptophyta</taxon>
        <taxon>Embryophyta</taxon>
        <taxon>Tracheophyta</taxon>
        <taxon>Spermatophyta</taxon>
        <taxon>Magnoliopsida</taxon>
        <taxon>eudicotyledons</taxon>
        <taxon>Gunneridae</taxon>
        <taxon>Pentapetalae</taxon>
        <taxon>asterids</taxon>
        <taxon>lamiids</taxon>
        <taxon>Solanales</taxon>
        <taxon>Solanaceae</taxon>
        <taxon>Solanoideae</taxon>
        <taxon>Solaneae</taxon>
        <taxon>Solanum</taxon>
    </lineage>
</organism>
<evidence type="ECO:0000313" key="7">
    <source>
        <dbReference type="Proteomes" id="UP000824120"/>
    </source>
</evidence>
<evidence type="ECO:0000256" key="2">
    <source>
        <dbReference type="ARBA" id="ARBA00022771"/>
    </source>
</evidence>
<dbReference type="InterPro" id="IPR001841">
    <property type="entry name" value="Znf_RING"/>
</dbReference>
<dbReference type="GO" id="GO:0061630">
    <property type="term" value="F:ubiquitin protein ligase activity"/>
    <property type="evidence" value="ECO:0007669"/>
    <property type="project" value="TreeGrafter"/>
</dbReference>
<keyword evidence="3" id="KW-0862">Zinc</keyword>
<dbReference type="PANTHER" id="PTHR45969:SF76">
    <property type="entry name" value="E3 UBIQUITIN-PROTEIN LIGASE RHA2A-LIKE"/>
    <property type="match status" value="1"/>
</dbReference>
<dbReference type="Pfam" id="PF13639">
    <property type="entry name" value="zf-RING_2"/>
    <property type="match status" value="1"/>
</dbReference>
<evidence type="ECO:0000313" key="6">
    <source>
        <dbReference type="EMBL" id="KAG5603931.1"/>
    </source>
</evidence>
<evidence type="ECO:0000259" key="5">
    <source>
        <dbReference type="PROSITE" id="PS50089"/>
    </source>
</evidence>
<dbReference type="Proteomes" id="UP000824120">
    <property type="component" value="Chromosome 5"/>
</dbReference>
<keyword evidence="7" id="KW-1185">Reference proteome</keyword>
<gene>
    <name evidence="6" type="ORF">H5410_025423</name>
</gene>
<feature type="domain" description="RING-type" evidence="5">
    <location>
        <begin position="100"/>
        <end position="142"/>
    </location>
</feature>
<keyword evidence="1" id="KW-0479">Metal-binding</keyword>
<proteinExistence type="predicted"/>
<dbReference type="PANTHER" id="PTHR45969">
    <property type="entry name" value="RING ZINC FINGER PROTEIN-RELATED"/>
    <property type="match status" value="1"/>
</dbReference>
<sequence>MGLQNQLSDISTESIPILMITLFASSLNYLRSLIYTFLQFFGISSSQFTPHQIDDSFCEAVGSGLTGVIFLADQLNLNRLLSYHHQQQKDEKTGSGSSTCVVCLNRLGDGDRVRKLACRHVFHTECLDGWFNTLNFNCPLCRSTSVSGERVVRAQRRVAGDLLAWALIRSSFLPLANDVKRKITFRYLGFLDEMVPWASSS</sequence>
<dbReference type="EMBL" id="JACXVP010000005">
    <property type="protein sequence ID" value="KAG5603931.1"/>
    <property type="molecule type" value="Genomic_DNA"/>
</dbReference>
<comment type="caution">
    <text evidence="6">The sequence shown here is derived from an EMBL/GenBank/DDBJ whole genome shotgun (WGS) entry which is preliminary data.</text>
</comment>
<dbReference type="InterPro" id="IPR013083">
    <property type="entry name" value="Znf_RING/FYVE/PHD"/>
</dbReference>
<name>A0A9J5YT29_SOLCO</name>
<dbReference type="CDD" id="cd23123">
    <property type="entry name" value="RING-H2_RHA2B"/>
    <property type="match status" value="1"/>
</dbReference>
<accession>A0A9J5YT29</accession>
<dbReference type="PROSITE" id="PS50089">
    <property type="entry name" value="ZF_RING_2"/>
    <property type="match status" value="1"/>
</dbReference>
<dbReference type="SUPFAM" id="SSF57850">
    <property type="entry name" value="RING/U-box"/>
    <property type="match status" value="1"/>
</dbReference>
<reference evidence="6 7" key="1">
    <citation type="submission" date="2020-09" db="EMBL/GenBank/DDBJ databases">
        <title>De no assembly of potato wild relative species, Solanum commersonii.</title>
        <authorList>
            <person name="Cho K."/>
        </authorList>
    </citation>
    <scope>NUCLEOTIDE SEQUENCE [LARGE SCALE GENOMIC DNA]</scope>
    <source>
        <strain evidence="6">LZ3.2</strain>
        <tissue evidence="6">Leaf</tissue>
    </source>
</reference>
<dbReference type="SMART" id="SM00184">
    <property type="entry name" value="RING"/>
    <property type="match status" value="1"/>
</dbReference>
<dbReference type="AlphaFoldDB" id="A0A9J5YT29"/>
<evidence type="ECO:0000256" key="1">
    <source>
        <dbReference type="ARBA" id="ARBA00022723"/>
    </source>
</evidence>
<dbReference type="GO" id="GO:0016567">
    <property type="term" value="P:protein ubiquitination"/>
    <property type="evidence" value="ECO:0007669"/>
    <property type="project" value="TreeGrafter"/>
</dbReference>
<keyword evidence="2 4" id="KW-0863">Zinc-finger</keyword>
<dbReference type="Gene3D" id="3.30.40.10">
    <property type="entry name" value="Zinc/RING finger domain, C3HC4 (zinc finger)"/>
    <property type="match status" value="1"/>
</dbReference>
<dbReference type="GO" id="GO:0008270">
    <property type="term" value="F:zinc ion binding"/>
    <property type="evidence" value="ECO:0007669"/>
    <property type="project" value="UniProtKB-KW"/>
</dbReference>
<evidence type="ECO:0000256" key="4">
    <source>
        <dbReference type="PROSITE-ProRule" id="PRU00175"/>
    </source>
</evidence>
<dbReference type="OrthoDB" id="8062037at2759"/>